<dbReference type="InterPro" id="IPR053812">
    <property type="entry name" value="HTH_Sigma70_ECF-like"/>
</dbReference>
<comment type="caution">
    <text evidence="6">The sequence shown here is derived from an EMBL/GenBank/DDBJ whole genome shotgun (WGS) entry which is preliminary data.</text>
</comment>
<dbReference type="NCBIfam" id="TIGR02999">
    <property type="entry name" value="Sig-70_X6"/>
    <property type="match status" value="1"/>
</dbReference>
<dbReference type="SUPFAM" id="SSF88659">
    <property type="entry name" value="Sigma3 and sigma4 domains of RNA polymerase sigma factors"/>
    <property type="match status" value="1"/>
</dbReference>
<evidence type="ECO:0000256" key="3">
    <source>
        <dbReference type="ARBA" id="ARBA00023082"/>
    </source>
</evidence>
<dbReference type="Pfam" id="PF07638">
    <property type="entry name" value="Sigma70_ECF"/>
    <property type="match status" value="1"/>
</dbReference>
<dbReference type="SUPFAM" id="SSF88946">
    <property type="entry name" value="Sigma2 domain of RNA polymerase sigma factors"/>
    <property type="match status" value="1"/>
</dbReference>
<gene>
    <name evidence="6" type="ORF">ACFOEN_10740</name>
</gene>
<dbReference type="EMBL" id="JBHRTI010000004">
    <property type="protein sequence ID" value="MFC3148119.1"/>
    <property type="molecule type" value="Genomic_DNA"/>
</dbReference>
<dbReference type="RefSeq" id="WP_377303761.1">
    <property type="nucleotide sequence ID" value="NZ_CP180191.1"/>
</dbReference>
<dbReference type="InterPro" id="IPR011517">
    <property type="entry name" value="RNA_pol_sigma70_ECF-like"/>
</dbReference>
<dbReference type="PANTHER" id="PTHR43133:SF39">
    <property type="entry name" value="SIMILAR TO RNA POLYMERASE SIGMA-E FACTOR"/>
    <property type="match status" value="1"/>
</dbReference>
<name>A0ABV7H6H6_9BURK</name>
<dbReference type="InterPro" id="IPR013324">
    <property type="entry name" value="RNA_pol_sigma_r3/r4-like"/>
</dbReference>
<dbReference type="Gene3D" id="1.10.10.10">
    <property type="entry name" value="Winged helix-like DNA-binding domain superfamily/Winged helix DNA-binding domain"/>
    <property type="match status" value="1"/>
</dbReference>
<keyword evidence="4" id="KW-0804">Transcription</keyword>
<dbReference type="InterPro" id="IPR039425">
    <property type="entry name" value="RNA_pol_sigma-70-like"/>
</dbReference>
<evidence type="ECO:0000256" key="1">
    <source>
        <dbReference type="ARBA" id="ARBA00010641"/>
    </source>
</evidence>
<dbReference type="Gene3D" id="1.10.1740.10">
    <property type="match status" value="1"/>
</dbReference>
<evidence type="ECO:0000259" key="5">
    <source>
        <dbReference type="Pfam" id="PF07638"/>
    </source>
</evidence>
<evidence type="ECO:0000313" key="6">
    <source>
        <dbReference type="EMBL" id="MFC3148119.1"/>
    </source>
</evidence>
<dbReference type="Proteomes" id="UP001595556">
    <property type="component" value="Unassembled WGS sequence"/>
</dbReference>
<dbReference type="InterPro" id="IPR014284">
    <property type="entry name" value="RNA_pol_sigma-70_dom"/>
</dbReference>
<evidence type="ECO:0000256" key="2">
    <source>
        <dbReference type="ARBA" id="ARBA00023015"/>
    </source>
</evidence>
<protein>
    <submittedName>
        <fullName evidence="6">ECF-type sigma factor</fullName>
    </submittedName>
</protein>
<accession>A0ABV7H6H6</accession>
<keyword evidence="2" id="KW-0805">Transcription regulation</keyword>
<keyword evidence="7" id="KW-1185">Reference proteome</keyword>
<dbReference type="PANTHER" id="PTHR43133">
    <property type="entry name" value="RNA POLYMERASE ECF-TYPE SIGMA FACTO"/>
    <property type="match status" value="1"/>
</dbReference>
<evidence type="ECO:0000313" key="7">
    <source>
        <dbReference type="Proteomes" id="UP001595556"/>
    </source>
</evidence>
<dbReference type="InterPro" id="IPR036388">
    <property type="entry name" value="WH-like_DNA-bd_sf"/>
</dbReference>
<organism evidence="6 7">
    <name type="scientific">Piscinibacterium candidicorallinum</name>
    <dbReference type="NCBI Taxonomy" id="1793872"/>
    <lineage>
        <taxon>Bacteria</taxon>
        <taxon>Pseudomonadati</taxon>
        <taxon>Pseudomonadota</taxon>
        <taxon>Betaproteobacteria</taxon>
        <taxon>Burkholderiales</taxon>
        <taxon>Piscinibacterium</taxon>
    </lineage>
</organism>
<dbReference type="NCBIfam" id="TIGR02937">
    <property type="entry name" value="sigma70-ECF"/>
    <property type="match status" value="1"/>
</dbReference>
<sequence>MGDITQLIVRAQSGERPAIDALFEALYPELRRIAHARLSRHQRDTLLDTTVLLHECYLKLLRSERLGATDRAHFIAYAATMMRSLIVDAARARHSERRGAGAVHLALDTELSEQLARELAEPAEEILDVDRALTELAALEPRLAQVVEMRYFAGMSEADVAATLGVSDRTVRRDWEKARLLLAHALRAN</sequence>
<evidence type="ECO:0000256" key="4">
    <source>
        <dbReference type="ARBA" id="ARBA00023163"/>
    </source>
</evidence>
<reference evidence="7" key="1">
    <citation type="journal article" date="2019" name="Int. J. Syst. Evol. Microbiol.">
        <title>The Global Catalogue of Microorganisms (GCM) 10K type strain sequencing project: providing services to taxonomists for standard genome sequencing and annotation.</title>
        <authorList>
            <consortium name="The Broad Institute Genomics Platform"/>
            <consortium name="The Broad Institute Genome Sequencing Center for Infectious Disease"/>
            <person name="Wu L."/>
            <person name="Ma J."/>
        </authorList>
    </citation>
    <scope>NUCLEOTIDE SEQUENCE [LARGE SCALE GENOMIC DNA]</scope>
    <source>
        <strain evidence="7">KCTC 52168</strain>
    </source>
</reference>
<dbReference type="InterPro" id="IPR013325">
    <property type="entry name" value="RNA_pol_sigma_r2"/>
</dbReference>
<keyword evidence="3" id="KW-0731">Sigma factor</keyword>
<proteinExistence type="inferred from homology"/>
<comment type="similarity">
    <text evidence="1">Belongs to the sigma-70 factor family. ECF subfamily.</text>
</comment>
<feature type="domain" description="RNA polymerase sigma-70 ECF-like HTH" evidence="5">
    <location>
        <begin position="1"/>
        <end position="186"/>
    </location>
</feature>